<dbReference type="Proteomes" id="UP000007397">
    <property type="component" value="Chromosome"/>
</dbReference>
<dbReference type="RefSeq" id="WP_014641627.1">
    <property type="nucleotide sequence ID" value="NC_017668.1"/>
</dbReference>
<dbReference type="EMBL" id="HE717023">
    <property type="protein sequence ID" value="CCG43720.1"/>
    <property type="molecule type" value="Genomic_DNA"/>
</dbReference>
<dbReference type="KEGG" id="hhd:HBHAL_1346"/>
<organism evidence="1 2">
    <name type="scientific">Halobacillus halophilus (strain ATCC 35676 / DSM 2266 / JCM 20832 / KCTC 3685 / LMG 17431 / NBRC 102448 / NCIMB 2269)</name>
    <name type="common">Sporosarcina halophila</name>
    <dbReference type="NCBI Taxonomy" id="866895"/>
    <lineage>
        <taxon>Bacteria</taxon>
        <taxon>Bacillati</taxon>
        <taxon>Bacillota</taxon>
        <taxon>Bacilli</taxon>
        <taxon>Bacillales</taxon>
        <taxon>Bacillaceae</taxon>
        <taxon>Halobacillus</taxon>
    </lineage>
</organism>
<dbReference type="AlphaFoldDB" id="I0JHV2"/>
<dbReference type="HOGENOM" id="CLU_069786_0_0_9"/>
<keyword evidence="2" id="KW-1185">Reference proteome</keyword>
<gene>
    <name evidence="1" type="ordered locus">HBHAL_1346</name>
</gene>
<reference evidence="1 2" key="1">
    <citation type="journal article" date="2013" name="Environ. Microbiol.">
        <title>Chloride and organic osmolytes: a hybrid strategy to cope with elevated salinities by the moderately halophilic, chloride-dependent bacterium Halobacillus halophilus.</title>
        <authorList>
            <person name="Saum S.H."/>
            <person name="Pfeiffer F."/>
            <person name="Palm P."/>
            <person name="Rampp M."/>
            <person name="Schuster S.C."/>
            <person name="Muller V."/>
            <person name="Oesterhelt D."/>
        </authorList>
    </citation>
    <scope>NUCLEOTIDE SEQUENCE [LARGE SCALE GENOMIC DNA]</scope>
    <source>
        <strain evidence="2">ATCC 35676 / DSM 2266 / JCM 20832 / KCTC 3685 / LMG 17431 / NBRC 102448 / NCIMB 2269</strain>
    </source>
</reference>
<evidence type="ECO:0000313" key="2">
    <source>
        <dbReference type="Proteomes" id="UP000007397"/>
    </source>
</evidence>
<dbReference type="NCBIfam" id="NF038310">
    <property type="entry name" value="lysogeny_AimR"/>
    <property type="match status" value="1"/>
</dbReference>
<dbReference type="eggNOG" id="ENOG5031CT9">
    <property type="taxonomic scope" value="Bacteria"/>
</dbReference>
<accession>I0JHV2</accession>
<evidence type="ECO:0000313" key="1">
    <source>
        <dbReference type="EMBL" id="CCG43720.1"/>
    </source>
</evidence>
<dbReference type="PATRIC" id="fig|866895.3.peg.346"/>
<protein>
    <submittedName>
        <fullName evidence="1">Uncharacterized protein</fullName>
    </submittedName>
</protein>
<dbReference type="Pfam" id="PF22871">
    <property type="entry name" value="AimR"/>
    <property type="match status" value="1"/>
</dbReference>
<dbReference type="STRING" id="866895.HBHAL_1346"/>
<name>I0JHV2_HALH3</name>
<proteinExistence type="predicted"/>
<sequence>MVSYQVIEPSPLHQLQINYTSSLYDIYIPLLKKLSKQEATFQASRYCLTHPPKYLEDQIAYLEFLYMNDFLREMDTLLQNNNLDPQLIYLYRLLLNRLNSKPSKAQLQSLQKEKFLHPSLHCLHLFTIIYYYYDLKEYTGLDKYLEQIDEVISTVNEPLTLYYMRIRYHELLFQHYWKTNNPLLAKKYAYKITNTELSPKKICRIYHNLALCNLYTDYRTSMEQAVKAFEAAEKDSLKRWAAIIKNHTIPFIAAYHLQTEKMTTPDPIETAHLAIADKEFTKAIAILENLETWTSFQECYMGAASKNIRLLENAHHRFIHELGDQFFALLPRHYLKRF</sequence>
<dbReference type="InterPro" id="IPR047705">
    <property type="entry name" value="AimR-like"/>
</dbReference>